<accession>A0ABX1GFQ6</accession>
<protein>
    <submittedName>
        <fullName evidence="2">RES family NAD+ phosphorylase</fullName>
    </submittedName>
</protein>
<dbReference type="RefSeq" id="WP_168450490.1">
    <property type="nucleotide sequence ID" value="NZ_JAAWWK010000003.1"/>
</dbReference>
<name>A0ABX1GFQ6_9GAMM</name>
<dbReference type="Proteomes" id="UP000765845">
    <property type="component" value="Unassembled WGS sequence"/>
</dbReference>
<evidence type="ECO:0000313" key="2">
    <source>
        <dbReference type="EMBL" id="NKI17976.1"/>
    </source>
</evidence>
<dbReference type="InterPro" id="IPR014914">
    <property type="entry name" value="RES_dom"/>
</dbReference>
<proteinExistence type="predicted"/>
<sequence>MSDFYDENSLFCTDCTSDRGLQAKIQLCSMKGNCSICHTESVYVVTFRELATWLEEIWREWYHIGEYQPVVRSDSDRVDYEQRGDEPNLLLGELVDFVRDEEEVLDTLIELMSEGDTYEVMQGGEALIDSCQCYQKRKLYLAQVEYRWEVFVRSLKHHTRYFNNSAKEFFDCLFDGIQEVHSWELPQNSQDLTNYGRRSNQPVVIEYAPRSMPIFRARKATSDKVFQAIVDDPDVELSNPPDEFATEGRMNPKGISYFYGAADRETCVAELRPSIGEQVISGEFELTEKVVLLDLTLLSTSYHRKIESMFEDDYLEKRIDRELLRQLERLIAQPVLDGDEFDYLPTQAMSEYLARHATPRIDGIVFNSVQRAGGKNIVLFPHILRKDNHSSDGFGAGQSGIKVKPESLIHHQVKRITHETTERDIVDRELAMFFDYPDDDFDYFF</sequence>
<comment type="caution">
    <text evidence="2">The sequence shown here is derived from an EMBL/GenBank/DDBJ whole genome shotgun (WGS) entry which is preliminary data.</text>
</comment>
<evidence type="ECO:0000313" key="3">
    <source>
        <dbReference type="Proteomes" id="UP000765845"/>
    </source>
</evidence>
<reference evidence="2 3" key="1">
    <citation type="submission" date="2020-04" db="EMBL/GenBank/DDBJ databases">
        <authorList>
            <person name="Yoon J."/>
        </authorList>
    </citation>
    <scope>NUCLEOTIDE SEQUENCE [LARGE SCALE GENOMIC DNA]</scope>
    <source>
        <strain evidence="2 3">KMU-166</strain>
    </source>
</reference>
<gene>
    <name evidence="2" type="ORF">HCU74_11230</name>
</gene>
<dbReference type="EMBL" id="JAAWWK010000003">
    <property type="protein sequence ID" value="NKI17976.1"/>
    <property type="molecule type" value="Genomic_DNA"/>
</dbReference>
<dbReference type="SMART" id="SM00953">
    <property type="entry name" value="RES"/>
    <property type="match status" value="1"/>
</dbReference>
<organism evidence="2 3">
    <name type="scientific">Spongiibacter thalassae</name>
    <dbReference type="NCBI Taxonomy" id="2721624"/>
    <lineage>
        <taxon>Bacteria</taxon>
        <taxon>Pseudomonadati</taxon>
        <taxon>Pseudomonadota</taxon>
        <taxon>Gammaproteobacteria</taxon>
        <taxon>Cellvibrionales</taxon>
        <taxon>Spongiibacteraceae</taxon>
        <taxon>Spongiibacter</taxon>
    </lineage>
</organism>
<dbReference type="Pfam" id="PF08808">
    <property type="entry name" value="RES"/>
    <property type="match status" value="1"/>
</dbReference>
<evidence type="ECO:0000259" key="1">
    <source>
        <dbReference type="SMART" id="SM00953"/>
    </source>
</evidence>
<feature type="domain" description="RES" evidence="1">
    <location>
        <begin position="233"/>
        <end position="391"/>
    </location>
</feature>
<keyword evidence="3" id="KW-1185">Reference proteome</keyword>